<dbReference type="InterPro" id="IPR051016">
    <property type="entry name" value="Diverse_Substrate_AcTransf"/>
</dbReference>
<dbReference type="PANTHER" id="PTHR10545">
    <property type="entry name" value="DIAMINE N-ACETYLTRANSFERASE"/>
    <property type="match status" value="1"/>
</dbReference>
<evidence type="ECO:0000256" key="2">
    <source>
        <dbReference type="ARBA" id="ARBA00022679"/>
    </source>
</evidence>
<dbReference type="CDD" id="cd04301">
    <property type="entry name" value="NAT_SF"/>
    <property type="match status" value="1"/>
</dbReference>
<evidence type="ECO:0000259" key="4">
    <source>
        <dbReference type="PROSITE" id="PS51186"/>
    </source>
</evidence>
<dbReference type="AlphaFoldDB" id="A0A8J2W7W8"/>
<sequence>MADKYEDGEVMVRRATRDDMKAVAEMIQELADLEEMSDGPKLSVQDLQRDGFDLQPPAFLCLVAEVNKDGAPLVAGYALYFPVYSTWMGRTMMLEDLYVRASERRRGLGHRLFNAVAREAHLMGSPRLDFHVLEWNKNARDFYDLKGAINITQTEKWCYYRLSGDALEKVALTAKS</sequence>
<evidence type="ECO:0000256" key="1">
    <source>
        <dbReference type="ARBA" id="ARBA00008694"/>
    </source>
</evidence>
<dbReference type="FunFam" id="3.40.630.30:FF:000064">
    <property type="entry name" value="GNAT family acetyltransferase"/>
    <property type="match status" value="1"/>
</dbReference>
<dbReference type="Proteomes" id="UP000789524">
    <property type="component" value="Unassembled WGS sequence"/>
</dbReference>
<dbReference type="PROSITE" id="PS51186">
    <property type="entry name" value="GNAT"/>
    <property type="match status" value="1"/>
</dbReference>
<comment type="caution">
    <text evidence="5">The sequence shown here is derived from an EMBL/GenBank/DDBJ whole genome shotgun (WGS) entry which is preliminary data.</text>
</comment>
<reference evidence="5" key="1">
    <citation type="submission" date="2021-09" db="EMBL/GenBank/DDBJ databases">
        <authorList>
            <person name="Martin H S."/>
        </authorList>
    </citation>
    <scope>NUCLEOTIDE SEQUENCE</scope>
</reference>
<evidence type="ECO:0000313" key="6">
    <source>
        <dbReference type="Proteomes" id="UP000789524"/>
    </source>
</evidence>
<comment type="similarity">
    <text evidence="1">Belongs to the acetyltransferase family.</text>
</comment>
<dbReference type="SUPFAM" id="SSF55729">
    <property type="entry name" value="Acyl-CoA N-acyltransferases (Nat)"/>
    <property type="match status" value="1"/>
</dbReference>
<gene>
    <name evidence="5" type="ORF">DCHRY22_LOCUS12014</name>
</gene>
<organism evidence="5 6">
    <name type="scientific">Danaus chrysippus</name>
    <name type="common">African queen</name>
    <dbReference type="NCBI Taxonomy" id="151541"/>
    <lineage>
        <taxon>Eukaryota</taxon>
        <taxon>Metazoa</taxon>
        <taxon>Ecdysozoa</taxon>
        <taxon>Arthropoda</taxon>
        <taxon>Hexapoda</taxon>
        <taxon>Insecta</taxon>
        <taxon>Pterygota</taxon>
        <taxon>Neoptera</taxon>
        <taxon>Endopterygota</taxon>
        <taxon>Lepidoptera</taxon>
        <taxon>Glossata</taxon>
        <taxon>Ditrysia</taxon>
        <taxon>Papilionoidea</taxon>
        <taxon>Nymphalidae</taxon>
        <taxon>Danainae</taxon>
        <taxon>Danaini</taxon>
        <taxon>Danaina</taxon>
        <taxon>Danaus</taxon>
        <taxon>Anosia</taxon>
    </lineage>
</organism>
<name>A0A8J2W7W8_9NEOP</name>
<keyword evidence="2" id="KW-0808">Transferase</keyword>
<feature type="domain" description="N-acetyltransferase" evidence="4">
    <location>
        <begin position="10"/>
        <end position="165"/>
    </location>
</feature>
<dbReference type="Pfam" id="PF00583">
    <property type="entry name" value="Acetyltransf_1"/>
    <property type="match status" value="1"/>
</dbReference>
<evidence type="ECO:0000313" key="5">
    <source>
        <dbReference type="EMBL" id="CAG9576343.1"/>
    </source>
</evidence>
<dbReference type="EMBL" id="CAKASE010000074">
    <property type="protein sequence ID" value="CAG9576343.1"/>
    <property type="molecule type" value="Genomic_DNA"/>
</dbReference>
<dbReference type="OrthoDB" id="7305308at2759"/>
<protein>
    <submittedName>
        <fullName evidence="5">(African queen) hypothetical protein</fullName>
    </submittedName>
</protein>
<dbReference type="InterPro" id="IPR016181">
    <property type="entry name" value="Acyl_CoA_acyltransferase"/>
</dbReference>
<keyword evidence="3" id="KW-0012">Acyltransferase</keyword>
<dbReference type="Gene3D" id="3.40.630.30">
    <property type="match status" value="1"/>
</dbReference>
<dbReference type="GO" id="GO:0008080">
    <property type="term" value="F:N-acetyltransferase activity"/>
    <property type="evidence" value="ECO:0007669"/>
    <property type="project" value="TreeGrafter"/>
</dbReference>
<proteinExistence type="inferred from homology"/>
<dbReference type="InterPro" id="IPR000182">
    <property type="entry name" value="GNAT_dom"/>
</dbReference>
<dbReference type="PANTHER" id="PTHR10545:SF29">
    <property type="entry name" value="GH14572P-RELATED"/>
    <property type="match status" value="1"/>
</dbReference>
<accession>A0A8J2W7W8</accession>
<evidence type="ECO:0000256" key="3">
    <source>
        <dbReference type="ARBA" id="ARBA00023315"/>
    </source>
</evidence>
<keyword evidence="6" id="KW-1185">Reference proteome</keyword>